<keyword evidence="3" id="KW-1185">Reference proteome</keyword>
<gene>
    <name evidence="2" type="ORF">MBORA_15860</name>
</gene>
<keyword evidence="1" id="KW-1133">Transmembrane helix</keyword>
<evidence type="ECO:0000313" key="3">
    <source>
        <dbReference type="Proteomes" id="UP000077428"/>
    </source>
</evidence>
<feature type="transmembrane region" description="Helical" evidence="1">
    <location>
        <begin position="50"/>
        <end position="74"/>
    </location>
</feature>
<dbReference type="AlphaFoldDB" id="A0A165ZYQ1"/>
<dbReference type="STRING" id="66851.MBORA_15860"/>
<evidence type="ECO:0000256" key="1">
    <source>
        <dbReference type="SAM" id="Phobius"/>
    </source>
</evidence>
<keyword evidence="1" id="KW-0812">Transmembrane</keyword>
<proteinExistence type="predicted"/>
<organism evidence="2 3">
    <name type="scientific">Methanobrevibacter oralis</name>
    <dbReference type="NCBI Taxonomy" id="66851"/>
    <lineage>
        <taxon>Archaea</taxon>
        <taxon>Methanobacteriati</taxon>
        <taxon>Methanobacteriota</taxon>
        <taxon>Methanomada group</taxon>
        <taxon>Methanobacteria</taxon>
        <taxon>Methanobacteriales</taxon>
        <taxon>Methanobacteriaceae</taxon>
        <taxon>Methanobrevibacter</taxon>
    </lineage>
</organism>
<dbReference type="Proteomes" id="UP000077428">
    <property type="component" value="Unassembled WGS sequence"/>
</dbReference>
<keyword evidence="1" id="KW-0472">Membrane</keyword>
<dbReference type="EMBL" id="LWMU01000092">
    <property type="protein sequence ID" value="KZX11341.1"/>
    <property type="molecule type" value="Genomic_DNA"/>
</dbReference>
<protein>
    <submittedName>
        <fullName evidence="2">Uncharacterized protein</fullName>
    </submittedName>
</protein>
<feature type="transmembrane region" description="Helical" evidence="1">
    <location>
        <begin position="6"/>
        <end position="29"/>
    </location>
</feature>
<comment type="caution">
    <text evidence="2">The sequence shown here is derived from an EMBL/GenBank/DDBJ whole genome shotgun (WGS) entry which is preliminary data.</text>
</comment>
<dbReference type="PATRIC" id="fig|66851.6.peg.1726"/>
<name>A0A165ZYQ1_METOA</name>
<accession>A0A165ZYQ1</accession>
<dbReference type="RefSeq" id="WP_042693486.1">
    <property type="nucleotide sequence ID" value="NZ_CABMAB010000022.1"/>
</dbReference>
<reference evidence="3" key="1">
    <citation type="journal article" date="2016" name="Genome Announc.">
        <title>Draft Genome Sequences of Methanobrevibacter curvatus DSM11111, Methanobrevibacter cuticularis DSM11139, Methanobrevibacter filiformis DSM11501, and Methanobrevibacter oralis DSM7256.</title>
        <authorList>
            <person name="Poehlein A."/>
            <person name="Seedorf H."/>
        </authorList>
    </citation>
    <scope>NUCLEOTIDE SEQUENCE [LARGE SCALE GENOMIC DNA]</scope>
    <source>
        <strain evidence="3">DSM 7256 / JCM 30027 / ZR</strain>
    </source>
</reference>
<sequence length="87" mass="9720">MIAFFLGLVFLGIFAVVFYIFYSNHVSVLKAPLTHRKYSWKDIVASNKDLLPAVVLVFVIFLIILVMVVTGVGATESNTYYYHLGGS</sequence>
<evidence type="ECO:0000313" key="2">
    <source>
        <dbReference type="EMBL" id="KZX11341.1"/>
    </source>
</evidence>